<dbReference type="RefSeq" id="WP_377710586.1">
    <property type="nucleotide sequence ID" value="NZ_JBHSMP010000010.1"/>
</dbReference>
<reference evidence="3" key="1">
    <citation type="journal article" date="2019" name="Int. J. Syst. Evol. Microbiol.">
        <title>The Global Catalogue of Microorganisms (GCM) 10K type strain sequencing project: providing services to taxonomists for standard genome sequencing and annotation.</title>
        <authorList>
            <consortium name="The Broad Institute Genomics Platform"/>
            <consortium name="The Broad Institute Genome Sequencing Center for Infectious Disease"/>
            <person name="Wu L."/>
            <person name="Ma J."/>
        </authorList>
    </citation>
    <scope>NUCLEOTIDE SEQUENCE [LARGE SCALE GENOMIC DNA]</scope>
    <source>
        <strain evidence="3">CCUG 56042</strain>
    </source>
</reference>
<organism evidence="2 3">
    <name type="scientific">Paraburkholderia denitrificans</name>
    <dbReference type="NCBI Taxonomy" id="694025"/>
    <lineage>
        <taxon>Bacteria</taxon>
        <taxon>Pseudomonadati</taxon>
        <taxon>Pseudomonadota</taxon>
        <taxon>Betaproteobacteria</taxon>
        <taxon>Burkholderiales</taxon>
        <taxon>Burkholderiaceae</taxon>
        <taxon>Paraburkholderia</taxon>
    </lineage>
</organism>
<name>A0ABW0J6J3_9BURK</name>
<evidence type="ECO:0000256" key="1">
    <source>
        <dbReference type="SAM" id="MobiDB-lite"/>
    </source>
</evidence>
<gene>
    <name evidence="2" type="ORF">ACFPTO_07710</name>
</gene>
<dbReference type="Proteomes" id="UP001596103">
    <property type="component" value="Unassembled WGS sequence"/>
</dbReference>
<feature type="region of interest" description="Disordered" evidence="1">
    <location>
        <begin position="15"/>
        <end position="38"/>
    </location>
</feature>
<accession>A0ABW0J6J3</accession>
<protein>
    <submittedName>
        <fullName evidence="2">Uncharacterized protein</fullName>
    </submittedName>
</protein>
<evidence type="ECO:0000313" key="3">
    <source>
        <dbReference type="Proteomes" id="UP001596103"/>
    </source>
</evidence>
<sequence length="64" mass="6656">MSLSNFLAYNQAHGRARASGSQARMRGAAGSTESAGRPAARVPVVRALAAHVAHAARVVRQYAP</sequence>
<evidence type="ECO:0000313" key="2">
    <source>
        <dbReference type="EMBL" id="MFC5428686.1"/>
    </source>
</evidence>
<comment type="caution">
    <text evidence="2">The sequence shown here is derived from an EMBL/GenBank/DDBJ whole genome shotgun (WGS) entry which is preliminary data.</text>
</comment>
<dbReference type="EMBL" id="JBHSMP010000010">
    <property type="protein sequence ID" value="MFC5428686.1"/>
    <property type="molecule type" value="Genomic_DNA"/>
</dbReference>
<keyword evidence="3" id="KW-1185">Reference proteome</keyword>
<proteinExistence type="predicted"/>